<dbReference type="SUPFAM" id="SSF51905">
    <property type="entry name" value="FAD/NAD(P)-binding domain"/>
    <property type="match status" value="1"/>
</dbReference>
<dbReference type="Pfam" id="PF01494">
    <property type="entry name" value="FAD_binding_3"/>
    <property type="match status" value="1"/>
</dbReference>
<evidence type="ECO:0000313" key="3">
    <source>
        <dbReference type="EMBL" id="SIM59146.1"/>
    </source>
</evidence>
<dbReference type="EMBL" id="FSQT01000001">
    <property type="protein sequence ID" value="SIM59146.1"/>
    <property type="molecule type" value="Genomic_DNA"/>
</dbReference>
<dbReference type="InterPro" id="IPR050631">
    <property type="entry name" value="PheA/TfdB_FAD_monoxygenase"/>
</dbReference>
<keyword evidence="4" id="KW-1185">Reference proteome</keyword>
<proteinExistence type="predicted"/>
<dbReference type="Proteomes" id="UP000185124">
    <property type="component" value="Unassembled WGS sequence"/>
</dbReference>
<dbReference type="Gene3D" id="3.30.70.2450">
    <property type="match status" value="1"/>
</dbReference>
<keyword evidence="1" id="KW-0560">Oxidoreductase</keyword>
<dbReference type="GO" id="GO:0019622">
    <property type="term" value="P:3-(3-hydroxy)phenylpropionate catabolic process"/>
    <property type="evidence" value="ECO:0007669"/>
    <property type="project" value="TreeGrafter"/>
</dbReference>
<organism evidence="3 4">
    <name type="scientific">Micromonospora cremea</name>
    <dbReference type="NCBI Taxonomy" id="709881"/>
    <lineage>
        <taxon>Bacteria</taxon>
        <taxon>Bacillati</taxon>
        <taxon>Actinomycetota</taxon>
        <taxon>Actinomycetes</taxon>
        <taxon>Micromonosporales</taxon>
        <taxon>Micromonosporaceae</taxon>
        <taxon>Micromonospora</taxon>
    </lineage>
</organism>
<dbReference type="InterPro" id="IPR002938">
    <property type="entry name" value="FAD-bd"/>
</dbReference>
<dbReference type="InterPro" id="IPR036188">
    <property type="entry name" value="FAD/NAD-bd_sf"/>
</dbReference>
<dbReference type="PANTHER" id="PTHR43476">
    <property type="entry name" value="3-(3-HYDROXY-PHENYL)PROPIONATE/3-HYDROXYCINNAMIC ACID HYDROXYLASE"/>
    <property type="match status" value="1"/>
</dbReference>
<protein>
    <submittedName>
        <fullName evidence="3">3-(3-hydroxy-phenyl)propionate hydroxylase</fullName>
    </submittedName>
</protein>
<reference evidence="4" key="1">
    <citation type="submission" date="2016-12" db="EMBL/GenBank/DDBJ databases">
        <authorList>
            <person name="Varghese N."/>
            <person name="Submissions S."/>
        </authorList>
    </citation>
    <scope>NUCLEOTIDE SEQUENCE [LARGE SCALE GENOMIC DNA]</scope>
    <source>
        <strain evidence="4">DSM 45599</strain>
    </source>
</reference>
<dbReference type="Gene3D" id="3.50.50.60">
    <property type="entry name" value="FAD/NAD(P)-binding domain"/>
    <property type="match status" value="1"/>
</dbReference>
<dbReference type="STRING" id="709881.SAMN04489832_0851"/>
<gene>
    <name evidence="3" type="ORF">SAMN04489832_0851</name>
</gene>
<evidence type="ECO:0000256" key="1">
    <source>
        <dbReference type="ARBA" id="ARBA00023002"/>
    </source>
</evidence>
<dbReference type="AlphaFoldDB" id="A0A1N5UER5"/>
<sequence length="400" mass="44459">MGHVIVVGGGPVGVVAALAAARSGFEVTVLEAAEQVQDDPRASTLHPSTLEMLDDLGLVDELISVGLVARHFDFWDKPSRSLVARLDHDVLRHETRFPFVVQTEQHKLARIGLHRLAEMPNVEVRLGCTFTSLEQSADSVVVHAQTADGPVRLTGDWVIGCDGGRSAVRKGLGIEFEGYTWPERFVVLTSLFDFADAMSCSYRSYFADPSEWSNLFKVAGEDLKGRWRVVLPTSVGESDEQALSDEASMQRLERICPGASQGEIVHRKIYRVHQRVAAQFRVGRAFLAGDAAHVNNPIGGLGLNCGIHDAVELLEALDDFRGSRNEDVLDAYERRRRDLNIRYVQQQTVSNKKRLEEKDPVVRAQRLDELRAIASSEESQRVFLRRTSLLESVREPHASA</sequence>
<dbReference type="PANTHER" id="PTHR43476:SF3">
    <property type="entry name" value="FAD-BINDING MONOOXYGENASE"/>
    <property type="match status" value="1"/>
</dbReference>
<dbReference type="GO" id="GO:0008688">
    <property type="term" value="F:3-(3-hydroxyphenyl)propionate hydroxylase activity"/>
    <property type="evidence" value="ECO:0007669"/>
    <property type="project" value="TreeGrafter"/>
</dbReference>
<evidence type="ECO:0000259" key="2">
    <source>
        <dbReference type="Pfam" id="PF01494"/>
    </source>
</evidence>
<dbReference type="PRINTS" id="PR00420">
    <property type="entry name" value="RNGMNOXGNASE"/>
</dbReference>
<accession>A0A1N5UER5</accession>
<dbReference type="RefSeq" id="WP_143728219.1">
    <property type="nucleotide sequence ID" value="NZ_FSQT01000001.1"/>
</dbReference>
<feature type="domain" description="FAD-binding" evidence="2">
    <location>
        <begin position="3"/>
        <end position="345"/>
    </location>
</feature>
<dbReference type="GO" id="GO:0071949">
    <property type="term" value="F:FAD binding"/>
    <property type="evidence" value="ECO:0007669"/>
    <property type="project" value="InterPro"/>
</dbReference>
<name>A0A1N5UER5_9ACTN</name>
<evidence type="ECO:0000313" key="4">
    <source>
        <dbReference type="Proteomes" id="UP000185124"/>
    </source>
</evidence>